<dbReference type="EMBL" id="JARO02001170">
    <property type="protein sequence ID" value="KPP76258.1"/>
    <property type="molecule type" value="Genomic_DNA"/>
</dbReference>
<accession>A0A0P7UP18</accession>
<name>A0A0P7UP18_SCLFO</name>
<evidence type="ECO:0000313" key="1">
    <source>
        <dbReference type="EMBL" id="KPP76258.1"/>
    </source>
</evidence>
<comment type="caution">
    <text evidence="1">The sequence shown here is derived from an EMBL/GenBank/DDBJ whole genome shotgun (WGS) entry which is preliminary data.</text>
</comment>
<reference evidence="1 2" key="1">
    <citation type="submission" date="2015-08" db="EMBL/GenBank/DDBJ databases">
        <title>The genome of the Asian arowana (Scleropages formosus).</title>
        <authorList>
            <person name="Tan M.H."/>
            <person name="Gan H.M."/>
            <person name="Croft L.J."/>
            <person name="Austin C.M."/>
        </authorList>
    </citation>
    <scope>NUCLEOTIDE SEQUENCE [LARGE SCALE GENOMIC DNA]</scope>
    <source>
        <strain evidence="1">Aro1</strain>
    </source>
</reference>
<sequence>MAAASAHSCVDPDPLPKVVRRTCNRHSSPASALARGEAVTRRSLRAEGIVAEDGEQPLGRDVCSGRRRVGRLVPWYELS</sequence>
<dbReference type="AlphaFoldDB" id="A0A0P7UP18"/>
<organism evidence="1 2">
    <name type="scientific">Scleropages formosus</name>
    <name type="common">Asian bonytongue</name>
    <name type="synonym">Osteoglossum formosum</name>
    <dbReference type="NCBI Taxonomy" id="113540"/>
    <lineage>
        <taxon>Eukaryota</taxon>
        <taxon>Metazoa</taxon>
        <taxon>Chordata</taxon>
        <taxon>Craniata</taxon>
        <taxon>Vertebrata</taxon>
        <taxon>Euteleostomi</taxon>
        <taxon>Actinopterygii</taxon>
        <taxon>Neopterygii</taxon>
        <taxon>Teleostei</taxon>
        <taxon>Osteoglossocephala</taxon>
        <taxon>Osteoglossomorpha</taxon>
        <taxon>Osteoglossiformes</taxon>
        <taxon>Osteoglossidae</taxon>
        <taxon>Scleropages</taxon>
    </lineage>
</organism>
<evidence type="ECO:0000313" key="2">
    <source>
        <dbReference type="Proteomes" id="UP000034805"/>
    </source>
</evidence>
<protein>
    <submittedName>
        <fullName evidence="1">Uncharacterized protein</fullName>
    </submittedName>
</protein>
<dbReference type="Proteomes" id="UP000034805">
    <property type="component" value="Unassembled WGS sequence"/>
</dbReference>
<proteinExistence type="predicted"/>
<gene>
    <name evidence="1" type="ORF">Z043_104421</name>
</gene>